<protein>
    <recommendedName>
        <fullName evidence="2">Fungal-type protein kinase domain-containing protein</fullName>
    </recommendedName>
</protein>
<evidence type="ECO:0000256" key="1">
    <source>
        <dbReference type="SAM" id="MobiDB-lite"/>
    </source>
</evidence>
<feature type="domain" description="Fungal-type protein kinase" evidence="2">
    <location>
        <begin position="168"/>
        <end position="515"/>
    </location>
</feature>
<dbReference type="InterPro" id="IPR011009">
    <property type="entry name" value="Kinase-like_dom_sf"/>
</dbReference>
<feature type="compositionally biased region" description="Basic residues" evidence="1">
    <location>
        <begin position="742"/>
        <end position="756"/>
    </location>
</feature>
<dbReference type="PANTHER" id="PTHR38248">
    <property type="entry name" value="FUNK1 6"/>
    <property type="match status" value="1"/>
</dbReference>
<dbReference type="Proteomes" id="UP001497453">
    <property type="component" value="Chromosome 11"/>
</dbReference>
<dbReference type="InterPro" id="IPR040976">
    <property type="entry name" value="Pkinase_fungal"/>
</dbReference>
<feature type="region of interest" description="Disordered" evidence="1">
    <location>
        <begin position="699"/>
        <end position="756"/>
    </location>
</feature>
<gene>
    <name evidence="3" type="ORF">GFSPODELE1_LOCUS2344</name>
</gene>
<dbReference type="PANTHER" id="PTHR38248:SF2">
    <property type="entry name" value="FUNK1 11"/>
    <property type="match status" value="1"/>
</dbReference>
<dbReference type="Pfam" id="PF17667">
    <property type="entry name" value="Pkinase_fungal"/>
    <property type="match status" value="1"/>
</dbReference>
<accession>A0ABP1CVZ6</accession>
<organism evidence="3 4">
    <name type="scientific">Somion occarium</name>
    <dbReference type="NCBI Taxonomy" id="3059160"/>
    <lineage>
        <taxon>Eukaryota</taxon>
        <taxon>Fungi</taxon>
        <taxon>Dikarya</taxon>
        <taxon>Basidiomycota</taxon>
        <taxon>Agaricomycotina</taxon>
        <taxon>Agaricomycetes</taxon>
        <taxon>Polyporales</taxon>
        <taxon>Cerrenaceae</taxon>
        <taxon>Somion</taxon>
    </lineage>
</organism>
<proteinExistence type="predicted"/>
<reference evidence="4" key="1">
    <citation type="submission" date="2024-04" db="EMBL/GenBank/DDBJ databases">
        <authorList>
            <person name="Shaw F."/>
            <person name="Minotto A."/>
        </authorList>
    </citation>
    <scope>NUCLEOTIDE SEQUENCE [LARGE SCALE GENOMIC DNA]</scope>
</reference>
<evidence type="ECO:0000313" key="4">
    <source>
        <dbReference type="Proteomes" id="UP001497453"/>
    </source>
</evidence>
<evidence type="ECO:0000313" key="3">
    <source>
        <dbReference type="EMBL" id="CAL1698834.1"/>
    </source>
</evidence>
<feature type="region of interest" description="Disordered" evidence="1">
    <location>
        <begin position="647"/>
        <end position="670"/>
    </location>
</feature>
<sequence>MHDRWVQTSYDQFMDTKYVSGRNPTAEEAAEFLKFTADDLNVTKETDIYAPLCKVMQSALPEGTLVCKDTGDWADESAPASTSAHWTGDRPSGKKIDICFYEDNQAVLDAVAVNPTTTTVTDTDRLANMGRVAWTEVVAFLEAKVTVDIFGMKPSRPFLPSSVDATSMRGQIAEYAAEILLQQHRTHVFMIFVYQDTARLVRFDRAGAIVSDFFNLVTEPMKLLNFVFRLGRMSPSERGFDDNVVLASGAEVELMKNHLPPQTDQTRLATHIRNALSSESRIHKITVPGKNGGNAQRFLVGKLRAGSRYPTGRGTKGYIAFDLQKPRFVFVKEGWRIDSDDVTSEMDIYAQLEKNHVEHVPTVVCGGDVGTPVQRTVSQSLLTASSEVTFAARIHYRIVLEEIGLPLEEHVRGEELSLAVYYCILAHKQAYEKAGTLHRDISPGNILINPNDEDPQKSKGILIDWDLAKTVEQLKMMPTQHERSGTWYYLSGLLLNYPKKPYELSDDLESFVHVINMQNLRFRHHDKSPCKEDKSDLSDHLFHVYQKTKVVQGFHMGSKDKLTQMKSGVPPYTITVHSNMSILVEGLMKMCQEHYAALDWDGLAKYAVKEDVPEPVELSDPRPRVPKSRTAFPVPKRIALVPTIPEEDEAQPQQALEPQPQPPTEPPKKLLDTHEHIESVFAIALNMNNWPPNDKMPDQFIGLPYGGPAPETGKGACTPSREVSHSKRKSVHSTGDASGEGKKRKSSTLRNSHTGR</sequence>
<evidence type="ECO:0000259" key="2">
    <source>
        <dbReference type="Pfam" id="PF17667"/>
    </source>
</evidence>
<dbReference type="Gene3D" id="1.10.510.10">
    <property type="entry name" value="Transferase(Phosphotransferase) domain 1"/>
    <property type="match status" value="1"/>
</dbReference>
<name>A0ABP1CVZ6_9APHY</name>
<dbReference type="SUPFAM" id="SSF56112">
    <property type="entry name" value="Protein kinase-like (PK-like)"/>
    <property type="match status" value="1"/>
</dbReference>
<keyword evidence="4" id="KW-1185">Reference proteome</keyword>
<dbReference type="EMBL" id="OZ037954">
    <property type="protein sequence ID" value="CAL1698834.1"/>
    <property type="molecule type" value="Genomic_DNA"/>
</dbReference>